<dbReference type="PANTHER" id="PTHR31996">
    <property type="entry name" value="COILED-COIL DOMAIN-CONTAINING PROTEIN 115"/>
    <property type="match status" value="1"/>
</dbReference>
<protein>
    <recommendedName>
        <fullName evidence="1">Vacuolar ATPase assembly protein VMA22</fullName>
    </recommendedName>
</protein>
<dbReference type="Proteomes" id="UP000261360">
    <property type="component" value="Unplaced"/>
</dbReference>
<dbReference type="AlphaFoldDB" id="A0A3B4WVJ0"/>
<dbReference type="GO" id="GO:0051082">
    <property type="term" value="F:unfolded protein binding"/>
    <property type="evidence" value="ECO:0007669"/>
    <property type="project" value="TreeGrafter"/>
</dbReference>
<dbReference type="GeneTree" id="ENSGT01050000246458"/>
<reference evidence="3" key="2">
    <citation type="submission" date="2025-09" db="UniProtKB">
        <authorList>
            <consortium name="Ensembl"/>
        </authorList>
    </citation>
    <scope>IDENTIFICATION</scope>
</reference>
<proteinExistence type="predicted"/>
<dbReference type="Pfam" id="PF21730">
    <property type="entry name" value="Vma22_CCDC115"/>
    <property type="match status" value="1"/>
</dbReference>
<evidence type="ECO:0000256" key="2">
    <source>
        <dbReference type="SAM" id="MobiDB-lite"/>
    </source>
</evidence>
<keyword evidence="4" id="KW-1185">Reference proteome</keyword>
<dbReference type="Ensembl" id="ENSSLDT00000008169.1">
    <property type="protein sequence ID" value="ENSSLDP00000007915.1"/>
    <property type="gene ID" value="ENSSLDG00000006283.1"/>
</dbReference>
<dbReference type="PANTHER" id="PTHR31996:SF2">
    <property type="entry name" value="COILED-COIL DOMAIN-CONTAINING PROTEIN 115"/>
    <property type="match status" value="1"/>
</dbReference>
<accession>A0A3B4WVJ0</accession>
<evidence type="ECO:0000256" key="1">
    <source>
        <dbReference type="ARBA" id="ARBA00093634"/>
    </source>
</evidence>
<evidence type="ECO:0000313" key="3">
    <source>
        <dbReference type="Ensembl" id="ENSSLDP00000007915.1"/>
    </source>
</evidence>
<organism evidence="3 4">
    <name type="scientific">Seriola lalandi dorsalis</name>
    <dbReference type="NCBI Taxonomy" id="1841481"/>
    <lineage>
        <taxon>Eukaryota</taxon>
        <taxon>Metazoa</taxon>
        <taxon>Chordata</taxon>
        <taxon>Craniata</taxon>
        <taxon>Vertebrata</taxon>
        <taxon>Euteleostomi</taxon>
        <taxon>Actinopterygii</taxon>
        <taxon>Neopterygii</taxon>
        <taxon>Teleostei</taxon>
        <taxon>Neoteleostei</taxon>
        <taxon>Acanthomorphata</taxon>
        <taxon>Carangaria</taxon>
        <taxon>Carangiformes</taxon>
        <taxon>Carangidae</taxon>
        <taxon>Seriola</taxon>
    </lineage>
</organism>
<name>A0A3B4WVJ0_SERLL</name>
<evidence type="ECO:0000313" key="4">
    <source>
        <dbReference type="Proteomes" id="UP000261360"/>
    </source>
</evidence>
<dbReference type="InterPro" id="IPR040357">
    <property type="entry name" value="Vma22/CCDC115"/>
</dbReference>
<dbReference type="GO" id="GO:0070072">
    <property type="term" value="P:vacuolar proton-transporting V-type ATPase complex assembly"/>
    <property type="evidence" value="ECO:0007669"/>
    <property type="project" value="InterPro"/>
</dbReference>
<reference evidence="3" key="1">
    <citation type="submission" date="2025-08" db="UniProtKB">
        <authorList>
            <consortium name="Ensembl"/>
        </authorList>
    </citation>
    <scope>IDENTIFICATION</scope>
</reference>
<feature type="region of interest" description="Disordered" evidence="2">
    <location>
        <begin position="17"/>
        <end position="51"/>
    </location>
</feature>
<sequence length="93" mass="10994">MYLVYIHRFFLRRNKPQKDITEKEANDKARSQKAPEVTPVKRSDQNPQQDPLKWFGILVPQSLKQAQSSFKQGIVLRVQTSVYFIRFGFKVRP</sequence>
<feature type="compositionally biased region" description="Basic and acidic residues" evidence="2">
    <location>
        <begin position="17"/>
        <end position="30"/>
    </location>
</feature>
<dbReference type="STRING" id="1841481.ENSSLDP00000007915"/>